<evidence type="ECO:0000313" key="2">
    <source>
        <dbReference type="EMBL" id="QTR51020.1"/>
    </source>
</evidence>
<dbReference type="Proteomes" id="UP000672027">
    <property type="component" value="Chromosome"/>
</dbReference>
<reference evidence="2 3" key="1">
    <citation type="submission" date="2021-04" db="EMBL/GenBank/DDBJ databases">
        <title>Genomics, taxonomy and metabolism of representatives of sulfur bacteria of the genus Thiothrix: Thiothrix fructosivorans QT, Thiothrix unzii A1T and three new species, Thiothrix subterranea sp. nov., Thiothrix litoralis sp. nov. and 'Candidatus Thiothrix anitrata' sp. nov.</title>
        <authorList>
            <person name="Ravin N.V."/>
            <person name="Smolyakov D."/>
            <person name="Rudenko T.S."/>
            <person name="Mardanov A.V."/>
            <person name="Beletsky A.V."/>
            <person name="Markov N.D."/>
            <person name="Fomenkov A.I."/>
            <person name="Roberts R.J."/>
            <person name="Karnachuk O.V."/>
            <person name="Novikov A."/>
            <person name="Grabovich M.Y."/>
        </authorList>
    </citation>
    <scope>NUCLEOTIDE SEQUENCE [LARGE SCALE GENOMIC DNA]</scope>
    <source>
        <strain evidence="2 3">A52</strain>
    </source>
</reference>
<feature type="chain" id="PRO_5045423569" description="Lipoprotein" evidence="1">
    <location>
        <begin position="29"/>
        <end position="94"/>
    </location>
</feature>
<dbReference type="RefSeq" id="WP_210229066.1">
    <property type="nucleotide sequence ID" value="NZ_CP072800.1"/>
</dbReference>
<evidence type="ECO:0008006" key="4">
    <source>
        <dbReference type="Google" id="ProtNLM"/>
    </source>
</evidence>
<proteinExistence type="predicted"/>
<name>A0ABX7X566_9GAMM</name>
<accession>A0ABX7X566</accession>
<keyword evidence="3" id="KW-1185">Reference proteome</keyword>
<evidence type="ECO:0000256" key="1">
    <source>
        <dbReference type="SAM" id="SignalP"/>
    </source>
</evidence>
<protein>
    <recommendedName>
        <fullName evidence="4">Lipoprotein</fullName>
    </recommendedName>
</protein>
<dbReference type="PROSITE" id="PS51257">
    <property type="entry name" value="PROKAR_LIPOPROTEIN"/>
    <property type="match status" value="1"/>
</dbReference>
<evidence type="ECO:0000313" key="3">
    <source>
        <dbReference type="Proteomes" id="UP000672027"/>
    </source>
</evidence>
<organism evidence="2 3">
    <name type="scientific">Candidatus Thiothrix anitrata</name>
    <dbReference type="NCBI Taxonomy" id="2823902"/>
    <lineage>
        <taxon>Bacteria</taxon>
        <taxon>Pseudomonadati</taxon>
        <taxon>Pseudomonadota</taxon>
        <taxon>Gammaproteobacteria</taxon>
        <taxon>Thiotrichales</taxon>
        <taxon>Thiotrichaceae</taxon>
        <taxon>Thiothrix</taxon>
    </lineage>
</organism>
<gene>
    <name evidence="2" type="ORF">J8380_05510</name>
</gene>
<dbReference type="EMBL" id="CP072800">
    <property type="protein sequence ID" value="QTR51020.1"/>
    <property type="molecule type" value="Genomic_DNA"/>
</dbReference>
<sequence length="94" mass="9817">MNSLSTKLCASFGLLTTTILFSGCNAIAPVKATPAKAAAPAPAPQTTANNTPVKSIQEIADEAMRSKGKLTQEQINALLRANAKCSPNDPRYNS</sequence>
<feature type="signal peptide" evidence="1">
    <location>
        <begin position="1"/>
        <end position="28"/>
    </location>
</feature>
<keyword evidence="1" id="KW-0732">Signal</keyword>